<dbReference type="PANTHER" id="PTHR12634:SF8">
    <property type="entry name" value="FIERY MOUNTAIN, ISOFORM D"/>
    <property type="match status" value="1"/>
</dbReference>
<dbReference type="AlphaFoldDB" id="A9PFF6"/>
<feature type="region of interest" description="Disordered" evidence="3">
    <location>
        <begin position="606"/>
        <end position="667"/>
    </location>
</feature>
<proteinExistence type="evidence at transcript level"/>
<reference evidence="5 6" key="1">
    <citation type="journal article" date="2006" name="Science">
        <title>The genome of black cottonwood, Populus trichocarpa (Torr. &amp; Gray).</title>
        <authorList>
            <person name="Tuskan G.A."/>
            <person name="Difazio S."/>
            <person name="Jansson S."/>
            <person name="Bohlmann J."/>
            <person name="Grigoriev I."/>
            <person name="Hellsten U."/>
            <person name="Putnam N."/>
            <person name="Ralph S."/>
            <person name="Rombauts S."/>
            <person name="Salamov A."/>
            <person name="Schein J."/>
            <person name="Sterck L."/>
            <person name="Aerts A."/>
            <person name="Bhalerao R.R."/>
            <person name="Bhalerao R.P."/>
            <person name="Blaudez D."/>
            <person name="Boerjan W."/>
            <person name="Brun A."/>
            <person name="Brunner A."/>
            <person name="Busov V."/>
            <person name="Campbell M."/>
            <person name="Carlson J."/>
            <person name="Chalot M."/>
            <person name="Chapman J."/>
            <person name="Chen G.L."/>
            <person name="Cooper D."/>
            <person name="Coutinho P.M."/>
            <person name="Couturier J."/>
            <person name="Covert S."/>
            <person name="Cronk Q."/>
            <person name="Cunningham R."/>
            <person name="Davis J."/>
            <person name="Degroeve S."/>
            <person name="Dejardin A."/>
            <person name="Depamphilis C."/>
            <person name="Detter J."/>
            <person name="Dirks B."/>
            <person name="Dubchak I."/>
            <person name="Duplessis S."/>
            <person name="Ehlting J."/>
            <person name="Ellis B."/>
            <person name="Gendler K."/>
            <person name="Goodstein D."/>
            <person name="Gribskov M."/>
            <person name="Grimwood J."/>
            <person name="Groover A."/>
            <person name="Gunter L."/>
            <person name="Hamberger B."/>
            <person name="Heinze B."/>
            <person name="Helariutta Y."/>
            <person name="Henrissat B."/>
            <person name="Holligan D."/>
            <person name="Holt R."/>
            <person name="Huang W."/>
            <person name="Islam-Faridi N."/>
            <person name="Jones S."/>
            <person name="Jones-Rhoades M."/>
            <person name="Jorgensen R."/>
            <person name="Joshi C."/>
            <person name="Kangasjarvi J."/>
            <person name="Karlsson J."/>
            <person name="Kelleher C."/>
            <person name="Kirkpatrick R."/>
            <person name="Kirst M."/>
            <person name="Kohler A."/>
            <person name="Kalluri U."/>
            <person name="Larimer F."/>
            <person name="Leebens-Mack J."/>
            <person name="Leple J.C."/>
            <person name="Locascio P."/>
            <person name="Lou Y."/>
            <person name="Lucas S."/>
            <person name="Martin F."/>
            <person name="Montanini B."/>
            <person name="Napoli C."/>
            <person name="Nelson D.R."/>
            <person name="Nelson C."/>
            <person name="Nieminen K."/>
            <person name="Nilsson O."/>
            <person name="Pereda V."/>
            <person name="Peter G."/>
            <person name="Philippe R."/>
            <person name="Pilate G."/>
            <person name="Poliakov A."/>
            <person name="Razumovskaya J."/>
            <person name="Richardson P."/>
            <person name="Rinaldi C."/>
            <person name="Ritland K."/>
            <person name="Rouze P."/>
            <person name="Ryaboy D."/>
            <person name="Schmutz J."/>
            <person name="Schrader J."/>
            <person name="Segerman B."/>
            <person name="Shin H."/>
            <person name="Siddiqui A."/>
            <person name="Sterky F."/>
            <person name="Terry A."/>
            <person name="Tsai C.J."/>
            <person name="Uberbacher E."/>
            <person name="Unneberg P."/>
            <person name="Vahala J."/>
            <person name="Wall K."/>
            <person name="Wessler S."/>
            <person name="Yang G."/>
            <person name="Yin T."/>
            <person name="Douglas C."/>
            <person name="Marra M."/>
            <person name="Sandberg G."/>
            <person name="Van de Peer Y."/>
            <person name="Rokhsar D."/>
        </authorList>
    </citation>
    <scope>NUCLEOTIDE SEQUENCE [LARGE SCALE GENOMIC DNA]</scope>
    <source>
        <strain evidence="6">cv. Nisqually</strain>
        <strain evidence="5">Nisqually-1</strain>
    </source>
</reference>
<evidence type="ECO:0000256" key="3">
    <source>
        <dbReference type="SAM" id="MobiDB-lite"/>
    </source>
</evidence>
<evidence type="ECO:0000313" key="4">
    <source>
        <dbReference type="EMBL" id="ABK95109.1"/>
    </source>
</evidence>
<name>A9PFF6_POPTR</name>
<dbReference type="GO" id="GO:0019903">
    <property type="term" value="F:protein phosphatase binding"/>
    <property type="evidence" value="ECO:0007669"/>
    <property type="project" value="InterPro"/>
</dbReference>
<evidence type="ECO:0000313" key="5">
    <source>
        <dbReference type="EMBL" id="PNT42418.1"/>
    </source>
</evidence>
<dbReference type="PANTHER" id="PTHR12634">
    <property type="entry name" value="SIT4 YEAST -ASSOCIATING PROTEIN-RELATED"/>
    <property type="match status" value="1"/>
</dbReference>
<dbReference type="Proteomes" id="UP000006729">
    <property type="component" value="Chromosome 4"/>
</dbReference>
<evidence type="ECO:0000313" key="6">
    <source>
        <dbReference type="Proteomes" id="UP000006729"/>
    </source>
</evidence>
<sequence>MFWKLTALSTSSPVESLLDKDNFTLEELLDEEEIIQECKALNTRLINFLRDRAQVEQLLRYIIEEPSEDAESKLAFKFPFIACEIFTCEIDVILKTLVEEEELMNLLFSFLEPNRSHSALLAGYFSKVVVCLMLRKTVPLMNYVQAHQDVFRQLVDLIGITSIMEVLVRLVGADDHVYPNFTDVMQWLADSNLLEMIVDKLSPSNPPEVNANAAETLCAITRNAPSALATKLSSPSFVARIFGHALEDSHSKSGLVNSLSVCISLLDPKRSAMSSPLMHSFRSHHMYESPIPVNPETISAMLPKLGNLLLLLNVRSDERILPTTYGVLKPPLGKHCLKIVEFIAVLLRAGNEATEMELVSSGTIKRILNLFFEYPYNNALHHHVESIIMSCLEIKSDAMVDHLLQECDLIGKFLQTDKNPLISGDNKPTVPAAGKQAPRAGNLGHITRISNKLFQLGNISSRIQTYLQENSEWMEWQATVLQERNAVENVYRWACGRPTALQDRTRDSDDDDLHDRDYDVAALANNLSQAFRYKIYGNEDNEEDNGSLDRDDEDVYFDDESAEVVISSLRLGDDQGSLFTNSNWFAFQDDRIGDSLVSTSPGEMMDQINLNGNANGGNSGSDDEVVVGEEDELTESKDSVNGTSTSNTNLIDQFPGSGLVSQSGDANAPDTSFFKYETSVKEELFGDRPLPEWVGWGESSDLQAGGSTVNPFEDHDNSDDSLSSQAKTVTPGASSPSSGESILPNGLSPSKDSSDASVSSDSSKKSPTMPSLFEEDVEFVGVELEGTEKAMEQALKEGIVGEAGPLKRNISPKVPEKENSDTAEVDNKEFNDANYWRIDQ</sequence>
<comment type="similarity">
    <text evidence="1">Belongs to the SAPS family.</text>
</comment>
<feature type="compositionally biased region" description="Polar residues" evidence="3">
    <location>
        <begin position="720"/>
        <end position="740"/>
    </location>
</feature>
<feature type="compositionally biased region" description="Polar residues" evidence="3">
    <location>
        <begin position="700"/>
        <end position="710"/>
    </location>
</feature>
<gene>
    <name evidence="5" type="ORF">POPTR_004G211500</name>
</gene>
<accession>A9PFF6</accession>
<dbReference type="InterPro" id="IPR016024">
    <property type="entry name" value="ARM-type_fold"/>
</dbReference>
<evidence type="ECO:0000256" key="2">
    <source>
        <dbReference type="ARBA" id="ARBA00023306"/>
    </source>
</evidence>
<organism evidence="4">
    <name type="scientific">Populus trichocarpa</name>
    <name type="common">Western balsam poplar</name>
    <name type="synonym">Populus balsamifera subsp. trichocarpa</name>
    <dbReference type="NCBI Taxonomy" id="3694"/>
    <lineage>
        <taxon>Eukaryota</taxon>
        <taxon>Viridiplantae</taxon>
        <taxon>Streptophyta</taxon>
        <taxon>Embryophyta</taxon>
        <taxon>Tracheophyta</taxon>
        <taxon>Spermatophyta</taxon>
        <taxon>Magnoliopsida</taxon>
        <taxon>eudicotyledons</taxon>
        <taxon>Gunneridae</taxon>
        <taxon>Pentapetalae</taxon>
        <taxon>rosids</taxon>
        <taxon>fabids</taxon>
        <taxon>Malpighiales</taxon>
        <taxon>Salicaceae</taxon>
        <taxon>Saliceae</taxon>
        <taxon>Populus</taxon>
    </lineage>
</organism>
<dbReference type="Pfam" id="PF04499">
    <property type="entry name" value="SAPS"/>
    <property type="match status" value="2"/>
</dbReference>
<dbReference type="KEGG" id="pop:18098201"/>
<evidence type="ECO:0000256" key="1">
    <source>
        <dbReference type="ARBA" id="ARBA00006180"/>
    </source>
</evidence>
<reference evidence="5" key="3">
    <citation type="submission" date="2017-07" db="EMBL/GenBank/DDBJ databases">
        <title>WGS assembly of Populus trichocarpa.</title>
        <authorList>
            <person name="Tuskan G."/>
            <person name="Difazio S."/>
            <person name="Jansson S."/>
            <person name="Bohlmann J."/>
            <person name="Grigoriev I."/>
            <person name="Hellsten U."/>
            <person name="Putnam N."/>
            <person name="Ralph S."/>
            <person name="Rombauts S."/>
            <person name="Salamov A."/>
            <person name="Schein J."/>
            <person name="Sterck L."/>
            <person name="Aerts A."/>
            <person name="Bhalerao R."/>
            <person name="Bhalerao R."/>
            <person name="Blaudez D."/>
            <person name="Boerjan W."/>
            <person name="Brun A."/>
            <person name="Brunner A."/>
            <person name="Busov V."/>
            <person name="Campbell M."/>
            <person name="Carlson J."/>
            <person name="Chalot M."/>
            <person name="Chapman J."/>
            <person name="Chen G."/>
            <person name="Cooper D."/>
            <person name="Coutinho P."/>
            <person name="Couturier J."/>
            <person name="Covert S."/>
            <person name="Cronk Q."/>
            <person name="Cunningham R."/>
            <person name="Davis J."/>
            <person name="Degroeve S."/>
            <person name="Dejardin A."/>
            <person name="Depamphilis C."/>
            <person name="Detter J."/>
            <person name="Dirks B."/>
            <person name="Dubchak I."/>
            <person name="Duplessis S."/>
            <person name="Ehlting J."/>
            <person name="Ellis B."/>
            <person name="Gendler K."/>
            <person name="Goodstein D."/>
            <person name="Gribskov M."/>
            <person name="Grimwood J."/>
            <person name="Groover A."/>
            <person name="Gunter L."/>
            <person name="Hamberger B."/>
            <person name="Heinze B."/>
            <person name="Helariutta Y."/>
            <person name="Henrissat B."/>
            <person name="Holligan D."/>
            <person name="Holt R."/>
            <person name="Huang W."/>
            <person name="Islam-Faridi N."/>
            <person name="Jones S."/>
            <person name="Jones-Rhoades M."/>
            <person name="Jorgensen R."/>
            <person name="Joshi C."/>
            <person name="Kangasjarvi J."/>
            <person name="Karlsson J."/>
            <person name="Kelleher C."/>
            <person name="Kirkpatrick R."/>
            <person name="Kirst M."/>
            <person name="Kohler A."/>
            <person name="Kalluri U."/>
            <person name="Larimer F."/>
            <person name="Leebens-Mack J."/>
            <person name="Leple J."/>
            <person name="Locascio P."/>
            <person name="Lou Y."/>
            <person name="Lucas S."/>
            <person name="Martin F."/>
            <person name="Montanini B."/>
            <person name="Napoli C."/>
            <person name="Nelson D."/>
            <person name="Nelson C."/>
            <person name="Nieminen K."/>
            <person name="Nilsson O."/>
            <person name="Pereda V."/>
            <person name="Peter G."/>
            <person name="Philippe R."/>
            <person name="Pilate G."/>
            <person name="Poliakov A."/>
            <person name="Razumovskaya J."/>
            <person name="Richardson P."/>
            <person name="Rinaldi C."/>
            <person name="Ritland K."/>
            <person name="Rouze P."/>
            <person name="Ryaboy D."/>
            <person name="Schmutz J."/>
            <person name="Schrader J."/>
            <person name="Segerman B."/>
            <person name="Shin H."/>
            <person name="Siddiqui A."/>
            <person name="Sterky F."/>
            <person name="Terry A."/>
            <person name="Tsai C."/>
            <person name="Uberbacher E."/>
            <person name="Unneberg P."/>
            <person name="Vahala J."/>
            <person name="Wall K."/>
            <person name="Wessler S."/>
            <person name="Yang G."/>
            <person name="Yin T."/>
            <person name="Douglas C."/>
            <person name="Marra M."/>
            <person name="Sandberg G."/>
            <person name="Van De Peer Y."/>
            <person name="Rokhsar D."/>
        </authorList>
    </citation>
    <scope>NUCLEOTIDE SEQUENCE</scope>
    <source>
        <strain evidence="5">Nisqually-1</strain>
    </source>
</reference>
<feature type="compositionally biased region" description="Low complexity" evidence="3">
    <location>
        <begin position="748"/>
        <end position="771"/>
    </location>
</feature>
<dbReference type="OrthoDB" id="295029at2759"/>
<dbReference type="eggNOG" id="KOG2073">
    <property type="taxonomic scope" value="Eukaryota"/>
</dbReference>
<dbReference type="EMBL" id="CM009293">
    <property type="protein sequence ID" value="PNT42418.1"/>
    <property type="molecule type" value="Genomic_DNA"/>
</dbReference>
<keyword evidence="6" id="KW-1185">Reference proteome</keyword>
<keyword evidence="2" id="KW-0131">Cell cycle</keyword>
<dbReference type="EMBL" id="EF147074">
    <property type="protein sequence ID" value="ABK95109.1"/>
    <property type="molecule type" value="mRNA"/>
</dbReference>
<feature type="compositionally biased region" description="Acidic residues" evidence="3">
    <location>
        <begin position="621"/>
        <end position="633"/>
    </location>
</feature>
<protein>
    <submittedName>
        <fullName evidence="4">Uncharacterized protein</fullName>
    </submittedName>
</protein>
<dbReference type="Gramene" id="Potri.004G211500.2.v4.1">
    <property type="protein sequence ID" value="Potri.004G211500.2.v4.1"/>
    <property type="gene ID" value="Potri.004G211500.v4.1"/>
</dbReference>
<feature type="region of interest" description="Disordered" evidence="3">
    <location>
        <begin position="696"/>
        <end position="774"/>
    </location>
</feature>
<dbReference type="InterPro" id="IPR007587">
    <property type="entry name" value="SAPS"/>
</dbReference>
<dbReference type="SUPFAM" id="SSF48371">
    <property type="entry name" value="ARM repeat"/>
    <property type="match status" value="1"/>
</dbReference>
<dbReference type="ExpressionAtlas" id="A9PFF6">
    <property type="expression patterns" value="baseline and differential"/>
</dbReference>
<reference evidence="4" key="2">
    <citation type="journal article" date="2008" name="BMC Genomics">
        <title>Analysis of 4,664 high-quality sequence-finished poplar full-length cDNA clones and their utility for the discovery of genes responding to insect feeding.</title>
        <authorList>
            <person name="Ralph S.G."/>
            <person name="Chun H.J."/>
            <person name="Cooper D."/>
            <person name="Kirkpatrick R."/>
            <person name="Kolosova N."/>
            <person name="Gunter L."/>
            <person name="Tuskan G.A."/>
            <person name="Douglas C.J."/>
            <person name="Holt R.A."/>
            <person name="Jones S.J."/>
            <person name="Marra M.A."/>
            <person name="Bohlmann J."/>
        </authorList>
    </citation>
    <scope>NUCLEOTIDE SEQUENCE</scope>
    <source>
        <tissue evidence="4">Young and mature leaves</tissue>
    </source>
</reference>
<feature type="compositionally biased region" description="Polar residues" evidence="3">
    <location>
        <begin position="639"/>
        <end position="651"/>
    </location>
</feature>